<feature type="region of interest" description="Disordered" evidence="1">
    <location>
        <begin position="114"/>
        <end position="136"/>
    </location>
</feature>
<accession>A0ABS8VDL9</accession>
<dbReference type="Proteomes" id="UP000823775">
    <property type="component" value="Unassembled WGS sequence"/>
</dbReference>
<evidence type="ECO:0000313" key="3">
    <source>
        <dbReference type="EMBL" id="MCD9645108.1"/>
    </source>
</evidence>
<feature type="compositionally biased region" description="Polar residues" evidence="1">
    <location>
        <begin position="116"/>
        <end position="133"/>
    </location>
</feature>
<organism evidence="3 4">
    <name type="scientific">Datura stramonium</name>
    <name type="common">Jimsonweed</name>
    <name type="synonym">Common thornapple</name>
    <dbReference type="NCBI Taxonomy" id="4076"/>
    <lineage>
        <taxon>Eukaryota</taxon>
        <taxon>Viridiplantae</taxon>
        <taxon>Streptophyta</taxon>
        <taxon>Embryophyta</taxon>
        <taxon>Tracheophyta</taxon>
        <taxon>Spermatophyta</taxon>
        <taxon>Magnoliopsida</taxon>
        <taxon>eudicotyledons</taxon>
        <taxon>Gunneridae</taxon>
        <taxon>Pentapetalae</taxon>
        <taxon>asterids</taxon>
        <taxon>lamiids</taxon>
        <taxon>Solanales</taxon>
        <taxon>Solanaceae</taxon>
        <taxon>Solanoideae</taxon>
        <taxon>Datureae</taxon>
        <taxon>Datura</taxon>
    </lineage>
</organism>
<name>A0ABS8VDL9_DATST</name>
<evidence type="ECO:0000313" key="4">
    <source>
        <dbReference type="Proteomes" id="UP000823775"/>
    </source>
</evidence>
<sequence length="238" mass="26611">MWFDLVCSRLMPSQNTSELPIKVVILLVCIMEHVHINVGEIIANQFRKKAKQQATTLPFPTFVCILCLRAECPLLHSLDNAIRVHRVITLDTKIDKEALMIKWERYRGNMTPASPLASSHIASSPANTDESQTSPPPGLLNIAQMEMIHENQLQEVAILTVSTNQLTPFGPVVVPPQVEAPRSPLDDLWVGYHSNADIMCDEEEDYHNLPPPPQMHSVYDVNPSWDSGGVATTSYHEL</sequence>
<reference evidence="3 4" key="1">
    <citation type="journal article" date="2021" name="BMC Genomics">
        <title>Datura genome reveals duplications of psychoactive alkaloid biosynthetic genes and high mutation rate following tissue culture.</title>
        <authorList>
            <person name="Rajewski A."/>
            <person name="Carter-House D."/>
            <person name="Stajich J."/>
            <person name="Litt A."/>
        </authorList>
    </citation>
    <scope>NUCLEOTIDE SEQUENCE [LARGE SCALE GENOMIC DNA]</scope>
    <source>
        <strain evidence="3">AR-01</strain>
    </source>
</reference>
<gene>
    <name evidence="3" type="ORF">HAX54_033784</name>
</gene>
<protein>
    <recommendedName>
        <fullName evidence="2">Putative plant transposon protein domain-containing protein</fullName>
    </recommendedName>
</protein>
<comment type="caution">
    <text evidence="3">The sequence shown here is derived from an EMBL/GenBank/DDBJ whole genome shotgun (WGS) entry which is preliminary data.</text>
</comment>
<dbReference type="EMBL" id="JACEIK010004336">
    <property type="protein sequence ID" value="MCD9645108.1"/>
    <property type="molecule type" value="Genomic_DNA"/>
</dbReference>
<dbReference type="InterPro" id="IPR046796">
    <property type="entry name" value="Transposase_32_dom"/>
</dbReference>
<keyword evidence="4" id="KW-1185">Reference proteome</keyword>
<evidence type="ECO:0000259" key="2">
    <source>
        <dbReference type="Pfam" id="PF20167"/>
    </source>
</evidence>
<feature type="domain" description="Putative plant transposon protein" evidence="2">
    <location>
        <begin position="1"/>
        <end position="73"/>
    </location>
</feature>
<proteinExistence type="predicted"/>
<dbReference type="Pfam" id="PF20167">
    <property type="entry name" value="Transposase_32"/>
    <property type="match status" value="1"/>
</dbReference>
<evidence type="ECO:0000256" key="1">
    <source>
        <dbReference type="SAM" id="MobiDB-lite"/>
    </source>
</evidence>